<keyword evidence="1" id="KW-0805">Transcription regulation</keyword>
<dbReference type="Pfam" id="PF12833">
    <property type="entry name" value="HTH_18"/>
    <property type="match status" value="1"/>
</dbReference>
<organism evidence="6 7">
    <name type="scientific">Acidisarcina polymorpha</name>
    <dbReference type="NCBI Taxonomy" id="2211140"/>
    <lineage>
        <taxon>Bacteria</taxon>
        <taxon>Pseudomonadati</taxon>
        <taxon>Acidobacteriota</taxon>
        <taxon>Terriglobia</taxon>
        <taxon>Terriglobales</taxon>
        <taxon>Acidobacteriaceae</taxon>
        <taxon>Acidisarcina</taxon>
    </lineage>
</organism>
<dbReference type="OrthoDB" id="186231at2"/>
<dbReference type="InterPro" id="IPR009057">
    <property type="entry name" value="Homeodomain-like_sf"/>
</dbReference>
<dbReference type="PANTHER" id="PTHR43436:SF1">
    <property type="entry name" value="TRANSCRIPTIONAL REGULATORY PROTEIN"/>
    <property type="match status" value="1"/>
</dbReference>
<keyword evidence="3" id="KW-0804">Transcription</keyword>
<evidence type="ECO:0000256" key="3">
    <source>
        <dbReference type="ARBA" id="ARBA00023163"/>
    </source>
</evidence>
<evidence type="ECO:0000256" key="2">
    <source>
        <dbReference type="ARBA" id="ARBA00023125"/>
    </source>
</evidence>
<keyword evidence="2" id="KW-0238">DNA-binding</keyword>
<dbReference type="PROSITE" id="PS01124">
    <property type="entry name" value="HTH_ARAC_FAMILY_2"/>
    <property type="match status" value="1"/>
</dbReference>
<dbReference type="KEGG" id="abas:ACPOL_4361"/>
<dbReference type="GO" id="GO:0043565">
    <property type="term" value="F:sequence-specific DNA binding"/>
    <property type="evidence" value="ECO:0007669"/>
    <property type="project" value="InterPro"/>
</dbReference>
<gene>
    <name evidence="6" type="ORF">ACPOL_4361</name>
</gene>
<dbReference type="EMBL" id="CP030840">
    <property type="protein sequence ID" value="AXC13634.1"/>
    <property type="molecule type" value="Genomic_DNA"/>
</dbReference>
<dbReference type="InterPro" id="IPR018060">
    <property type="entry name" value="HTH_AraC"/>
</dbReference>
<evidence type="ECO:0000256" key="4">
    <source>
        <dbReference type="SAM" id="MobiDB-lite"/>
    </source>
</evidence>
<accession>A0A2Z5G488</accession>
<dbReference type="SUPFAM" id="SSF46689">
    <property type="entry name" value="Homeodomain-like"/>
    <property type="match status" value="2"/>
</dbReference>
<keyword evidence="7" id="KW-1185">Reference proteome</keyword>
<evidence type="ECO:0000259" key="5">
    <source>
        <dbReference type="PROSITE" id="PS01124"/>
    </source>
</evidence>
<feature type="region of interest" description="Disordered" evidence="4">
    <location>
        <begin position="299"/>
        <end position="328"/>
    </location>
</feature>
<evidence type="ECO:0000313" key="6">
    <source>
        <dbReference type="EMBL" id="AXC13634.1"/>
    </source>
</evidence>
<feature type="compositionally biased region" description="Basic and acidic residues" evidence="4">
    <location>
        <begin position="309"/>
        <end position="328"/>
    </location>
</feature>
<proteinExistence type="predicted"/>
<reference evidence="6 7" key="1">
    <citation type="journal article" date="2018" name="Front. Microbiol.">
        <title>Hydrolytic Capabilities as a Key to Environmental Success: Chitinolytic and Cellulolytic Acidobacteria From Acidic Sub-arctic Soils and Boreal Peatlands.</title>
        <authorList>
            <person name="Belova S.E."/>
            <person name="Ravin N.V."/>
            <person name="Pankratov T.A."/>
            <person name="Rakitin A.L."/>
            <person name="Ivanova A.A."/>
            <person name="Beletsky A.V."/>
            <person name="Mardanov A.V."/>
            <person name="Sinninghe Damste J.S."/>
            <person name="Dedysh S.N."/>
        </authorList>
    </citation>
    <scope>NUCLEOTIDE SEQUENCE [LARGE SCALE GENOMIC DNA]</scope>
    <source>
        <strain evidence="6 7">SBC82</strain>
    </source>
</reference>
<dbReference type="Pfam" id="PF06719">
    <property type="entry name" value="AraC_N"/>
    <property type="match status" value="1"/>
</dbReference>
<dbReference type="Proteomes" id="UP000253606">
    <property type="component" value="Chromosome"/>
</dbReference>
<evidence type="ECO:0000313" key="7">
    <source>
        <dbReference type="Proteomes" id="UP000253606"/>
    </source>
</evidence>
<protein>
    <submittedName>
        <fullName evidence="6">Transcriptional regulator, AraC family</fullName>
    </submittedName>
</protein>
<dbReference type="Gene3D" id="1.10.10.60">
    <property type="entry name" value="Homeodomain-like"/>
    <property type="match status" value="1"/>
</dbReference>
<dbReference type="InterPro" id="IPR018062">
    <property type="entry name" value="HTH_AraC-typ_CS"/>
</dbReference>
<name>A0A2Z5G488_9BACT</name>
<dbReference type="AlphaFoldDB" id="A0A2Z5G488"/>
<feature type="domain" description="HTH araC/xylS-type" evidence="5">
    <location>
        <begin position="213"/>
        <end position="311"/>
    </location>
</feature>
<dbReference type="PANTHER" id="PTHR43436">
    <property type="entry name" value="ARAC-FAMILY TRANSCRIPTIONAL REGULATOR"/>
    <property type="match status" value="1"/>
</dbReference>
<evidence type="ECO:0000256" key="1">
    <source>
        <dbReference type="ARBA" id="ARBA00023015"/>
    </source>
</evidence>
<dbReference type="InterPro" id="IPR009594">
    <property type="entry name" value="Tscrpt_reg_HTH_AraC_N"/>
</dbReference>
<dbReference type="SMART" id="SM00342">
    <property type="entry name" value="HTH_ARAC"/>
    <property type="match status" value="1"/>
</dbReference>
<sequence>MTAQDAIPVRNDVIVSSRQACLELLARTLEAQVRPDPKSVIKKTVVPEISIIRSNQATVPKAQLSRPAVWITLQGATRVIRRKQESSYGSGEAFLLTVDSGCSCTIHAGSAGNSYLGLCIELDYAYSREIADRLGLLRKPEGSSDQSDISVLDLSLPLLQCLLRAISLLERPEALKILRQSLLREFSYWLLSGTGGRQLAQRLVTAGQGIRASDAVQHLHANYSNPVCIDDLADLVCMSPATLHRQFKLLTSLSPHQYLKRLRLLEARRLLFGGKTNVKSVAFQVGYLSASHFSREYARLYGQPPGQKETTRASDRTYRDQRQNEVTA</sequence>
<dbReference type="PROSITE" id="PS00041">
    <property type="entry name" value="HTH_ARAC_FAMILY_1"/>
    <property type="match status" value="1"/>
</dbReference>
<dbReference type="GO" id="GO:0003700">
    <property type="term" value="F:DNA-binding transcription factor activity"/>
    <property type="evidence" value="ECO:0007669"/>
    <property type="project" value="InterPro"/>
</dbReference>